<protein>
    <submittedName>
        <fullName evidence="2">Uncharacterized protein</fullName>
    </submittedName>
</protein>
<feature type="transmembrane region" description="Helical" evidence="1">
    <location>
        <begin position="108"/>
        <end position="127"/>
    </location>
</feature>
<keyword evidence="1" id="KW-0472">Membrane</keyword>
<feature type="transmembrane region" description="Helical" evidence="1">
    <location>
        <begin position="75"/>
        <end position="96"/>
    </location>
</feature>
<keyword evidence="3" id="KW-1185">Reference proteome</keyword>
<keyword evidence="1" id="KW-1133">Transmembrane helix</keyword>
<evidence type="ECO:0000313" key="2">
    <source>
        <dbReference type="EMBL" id="MCL6699531.1"/>
    </source>
</evidence>
<feature type="transmembrane region" description="Helical" evidence="1">
    <location>
        <begin position="50"/>
        <end position="68"/>
    </location>
</feature>
<evidence type="ECO:0000256" key="1">
    <source>
        <dbReference type="SAM" id="Phobius"/>
    </source>
</evidence>
<accession>A0ABT0RXB0</accession>
<proteinExistence type="predicted"/>
<comment type="caution">
    <text evidence="2">The sequence shown here is derived from an EMBL/GenBank/DDBJ whole genome shotgun (WGS) entry which is preliminary data.</text>
</comment>
<sequence>MSSTTGDARMWGKSARIAYRLGVGAALAASILQVWMNLAVGIVGSNDNPVNQGFFGVVATAAACAFVAQLRPDGMARAMFAVAGVQLLLAIAVATAPSTASDPMGATGVLKLSGFFVLLWLIAAALFHRSARSEAASADLLRELP</sequence>
<keyword evidence="1" id="KW-0812">Transmembrane</keyword>
<name>A0ABT0RXB0_9SPHN</name>
<feature type="transmembrane region" description="Helical" evidence="1">
    <location>
        <begin position="21"/>
        <end position="44"/>
    </location>
</feature>
<organism evidence="2 3">
    <name type="scientific">Sphingomonas caseinilyticus</name>
    <dbReference type="NCBI Taxonomy" id="2908205"/>
    <lineage>
        <taxon>Bacteria</taxon>
        <taxon>Pseudomonadati</taxon>
        <taxon>Pseudomonadota</taxon>
        <taxon>Alphaproteobacteria</taxon>
        <taxon>Sphingomonadales</taxon>
        <taxon>Sphingomonadaceae</taxon>
        <taxon>Sphingomonas</taxon>
    </lineage>
</organism>
<evidence type="ECO:0000313" key="3">
    <source>
        <dbReference type="Proteomes" id="UP001203410"/>
    </source>
</evidence>
<reference evidence="2 3" key="1">
    <citation type="submission" date="2022-05" db="EMBL/GenBank/DDBJ databases">
        <authorList>
            <person name="Jo J.-H."/>
            <person name="Im W.-T."/>
        </authorList>
    </citation>
    <scope>NUCLEOTIDE SEQUENCE [LARGE SCALE GENOMIC DNA]</scope>
    <source>
        <strain evidence="2 3">NSE70-1</strain>
    </source>
</reference>
<dbReference type="Proteomes" id="UP001203410">
    <property type="component" value="Unassembled WGS sequence"/>
</dbReference>
<dbReference type="RefSeq" id="WP_249904988.1">
    <property type="nucleotide sequence ID" value="NZ_JAMGBA010000003.1"/>
</dbReference>
<dbReference type="EMBL" id="JAMGBA010000003">
    <property type="protein sequence ID" value="MCL6699531.1"/>
    <property type="molecule type" value="Genomic_DNA"/>
</dbReference>
<gene>
    <name evidence="2" type="ORF">LZ496_12140</name>
</gene>